<gene>
    <name evidence="1" type="ORF">A9200_08545</name>
</gene>
<dbReference type="AlphaFoldDB" id="A0A1B7Z1A1"/>
<dbReference type="PROSITE" id="PS51257">
    <property type="entry name" value="PROKAR_LIPOPROTEIN"/>
    <property type="match status" value="1"/>
</dbReference>
<evidence type="ECO:0000313" key="2">
    <source>
        <dbReference type="Proteomes" id="UP000092164"/>
    </source>
</evidence>
<dbReference type="OrthoDB" id="1427559at2"/>
<dbReference type="Proteomes" id="UP000092164">
    <property type="component" value="Unassembled WGS sequence"/>
</dbReference>
<keyword evidence="2" id="KW-1185">Reference proteome</keyword>
<protein>
    <recommendedName>
        <fullName evidence="3">Lipoprotein</fullName>
    </recommendedName>
</protein>
<dbReference type="EMBL" id="LZFP01000045">
    <property type="protein sequence ID" value="OBR36468.1"/>
    <property type="molecule type" value="Genomic_DNA"/>
</dbReference>
<evidence type="ECO:0000313" key="1">
    <source>
        <dbReference type="EMBL" id="OBR36468.1"/>
    </source>
</evidence>
<sequence>MKKPSSMIFKSACFLALVTIFGCNQQQKDSLPDHKDPPIVETPANIISLDEANDIYNNYSKHRVGIIEAYETQQRLPEEKFEASRFVDFDYETMKQYMAYLDQEAAAGGVKKITKLRLYFANYANDDKFPNGKKVVHKRQNSIFMVPTLDEKGINYGFFIGSDGKAELIKDWKATANDGLGLAIEKTQKSEASIAPNFTLKTSLQGSKSLAFNFGQGGPPPKTDF</sequence>
<organism evidence="1 2">
    <name type="scientific">Maribacter hydrothermalis</name>
    <dbReference type="NCBI Taxonomy" id="1836467"/>
    <lineage>
        <taxon>Bacteria</taxon>
        <taxon>Pseudomonadati</taxon>
        <taxon>Bacteroidota</taxon>
        <taxon>Flavobacteriia</taxon>
        <taxon>Flavobacteriales</taxon>
        <taxon>Flavobacteriaceae</taxon>
        <taxon>Maribacter</taxon>
    </lineage>
</organism>
<dbReference type="KEGG" id="mart:BTR34_12650"/>
<accession>A0A1B7Z1A1</accession>
<reference evidence="2" key="1">
    <citation type="submission" date="2016-06" db="EMBL/GenBank/DDBJ databases">
        <authorList>
            <person name="Zhan P."/>
        </authorList>
    </citation>
    <scope>NUCLEOTIDE SEQUENCE [LARGE SCALE GENOMIC DNA]</scope>
    <source>
        <strain evidence="2">T28</strain>
    </source>
</reference>
<dbReference type="STRING" id="1836467.BTR34_12650"/>
<comment type="caution">
    <text evidence="1">The sequence shown here is derived from an EMBL/GenBank/DDBJ whole genome shotgun (WGS) entry which is preliminary data.</text>
</comment>
<dbReference type="RefSeq" id="WP_068485976.1">
    <property type="nucleotide sequence ID" value="NZ_CP018760.1"/>
</dbReference>
<evidence type="ECO:0008006" key="3">
    <source>
        <dbReference type="Google" id="ProtNLM"/>
    </source>
</evidence>
<name>A0A1B7Z1A1_9FLAO</name>
<proteinExistence type="predicted"/>